<sequence length="296" mass="32677">MQADITLSPANFLGDNDGLVHSFMEAPPQEHILHIRYQLAPCTVSSRSPVPLFEPFHLLHCGHIVYIDGKDRRCGQNCRNISLSYSLSASNISTDPVLSTNYMHENNLYCEVCSGIPFDRYLLMYSSPTFNLPSNNPTLRRSLALTPPLLHSCTSLSNEDINASIAPLSFGQTVPGATTHTLLCGHEISGYATRPCAVNCMDWKMCRGNIVGWGSLRDTAAFLCQECIGRAELVHSRFIKSDVEMAARMAEEMAVRDLVDAGEAAAKEVAVWEIVEHGGEFSQQSLIDRSQQERKG</sequence>
<organism evidence="1 2">
    <name type="scientific">Leptosphaeria maculans (strain JN3 / isolate v23.1.3 / race Av1-4-5-6-7-8)</name>
    <name type="common">Blackleg fungus</name>
    <name type="synonym">Phoma lingam</name>
    <dbReference type="NCBI Taxonomy" id="985895"/>
    <lineage>
        <taxon>Eukaryota</taxon>
        <taxon>Fungi</taxon>
        <taxon>Dikarya</taxon>
        <taxon>Ascomycota</taxon>
        <taxon>Pezizomycotina</taxon>
        <taxon>Dothideomycetes</taxon>
        <taxon>Pleosporomycetidae</taxon>
        <taxon>Pleosporales</taxon>
        <taxon>Pleosporineae</taxon>
        <taxon>Leptosphaeriaceae</taxon>
        <taxon>Plenodomus</taxon>
        <taxon>Plenodomus lingam/Leptosphaeria maculans species complex</taxon>
    </lineage>
</organism>
<dbReference type="GeneID" id="13289293"/>
<reference evidence="2" key="1">
    <citation type="journal article" date="2011" name="Nat. Commun.">
        <title>Effector diversification within compartments of the Leptosphaeria maculans genome affected by Repeat-Induced Point mutations.</title>
        <authorList>
            <person name="Rouxel T."/>
            <person name="Grandaubert J."/>
            <person name="Hane J.K."/>
            <person name="Hoede C."/>
            <person name="van de Wouw A.P."/>
            <person name="Couloux A."/>
            <person name="Dominguez V."/>
            <person name="Anthouard V."/>
            <person name="Bally P."/>
            <person name="Bourras S."/>
            <person name="Cozijnsen A.J."/>
            <person name="Ciuffetti L.M."/>
            <person name="Degrave A."/>
            <person name="Dilmaghani A."/>
            <person name="Duret L."/>
            <person name="Fudal I."/>
            <person name="Goodwin S.B."/>
            <person name="Gout L."/>
            <person name="Glaser N."/>
            <person name="Linglin J."/>
            <person name="Kema G.H.J."/>
            <person name="Lapalu N."/>
            <person name="Lawrence C.B."/>
            <person name="May K."/>
            <person name="Meyer M."/>
            <person name="Ollivier B."/>
            <person name="Poulain J."/>
            <person name="Schoch C.L."/>
            <person name="Simon A."/>
            <person name="Spatafora J.W."/>
            <person name="Stachowiak A."/>
            <person name="Turgeon B.G."/>
            <person name="Tyler B.M."/>
            <person name="Vincent D."/>
            <person name="Weissenbach J."/>
            <person name="Amselem J."/>
            <person name="Quesneville H."/>
            <person name="Oliver R.P."/>
            <person name="Wincker P."/>
            <person name="Balesdent M.-H."/>
            <person name="Howlett B.J."/>
        </authorList>
    </citation>
    <scope>NUCLEOTIDE SEQUENCE [LARGE SCALE GENOMIC DNA]</scope>
    <source>
        <strain evidence="2">JN3 / isolate v23.1.3 / race Av1-4-5-6-7-8</strain>
    </source>
</reference>
<dbReference type="AlphaFoldDB" id="E5A7G8"/>
<gene>
    <name evidence="1" type="ORF">LEMA_P088020.1</name>
</gene>
<name>E5A7G8_LEPMJ</name>
<dbReference type="HOGENOM" id="CLU_940321_0_0_1"/>
<accession>E5A7G8</accession>
<dbReference type="EMBL" id="FP929136">
    <property type="protein sequence ID" value="CBX99563.1"/>
    <property type="molecule type" value="Genomic_DNA"/>
</dbReference>
<protein>
    <submittedName>
        <fullName evidence="1">Uncharacterized protein</fullName>
    </submittedName>
</protein>
<dbReference type="VEuPathDB" id="FungiDB:LEMA_P088020.1"/>
<dbReference type="eggNOG" id="ENOG502RIFB">
    <property type="taxonomic scope" value="Eukaryota"/>
</dbReference>
<evidence type="ECO:0000313" key="1">
    <source>
        <dbReference type="EMBL" id="CBX99563.1"/>
    </source>
</evidence>
<dbReference type="InParanoid" id="E5A7G8"/>
<evidence type="ECO:0000313" key="2">
    <source>
        <dbReference type="Proteomes" id="UP000002668"/>
    </source>
</evidence>
<dbReference type="Proteomes" id="UP000002668">
    <property type="component" value="Genome"/>
</dbReference>
<keyword evidence="2" id="KW-1185">Reference proteome</keyword>
<proteinExistence type="predicted"/>
<dbReference type="OrthoDB" id="3690919at2759"/>